<proteinExistence type="predicted"/>
<dbReference type="Proteomes" id="UP000196205">
    <property type="component" value="Plasmid pAP1342-3"/>
</dbReference>
<geneLocation type="plasmid" evidence="3">
    <name>pap1342-3</name>
</geneLocation>
<keyword evidence="1" id="KW-0812">Transmembrane</keyword>
<dbReference type="AlphaFoldDB" id="A0A1Y0YAB7"/>
<organism evidence="2 3">
    <name type="scientific">Acetobacter pasteurianus subsp. pasteurianus</name>
    <dbReference type="NCBI Taxonomy" id="481145"/>
    <lineage>
        <taxon>Bacteria</taxon>
        <taxon>Pseudomonadati</taxon>
        <taxon>Pseudomonadota</taxon>
        <taxon>Alphaproteobacteria</taxon>
        <taxon>Acetobacterales</taxon>
        <taxon>Acetobacteraceae</taxon>
        <taxon>Acetobacter</taxon>
    </lineage>
</organism>
<feature type="transmembrane region" description="Helical" evidence="1">
    <location>
        <begin position="71"/>
        <end position="89"/>
    </location>
</feature>
<accession>A0A1Y0YAB7</accession>
<gene>
    <name evidence="2" type="ORF">S1001342_03054</name>
</gene>
<keyword evidence="2" id="KW-0614">Plasmid</keyword>
<reference evidence="2 3" key="1">
    <citation type="submission" date="2017-05" db="EMBL/GenBank/DDBJ databases">
        <title>Genome sequence of Acetobacter pasteurianus subsp. pasteurianus strain SRCM101342.</title>
        <authorList>
            <person name="Cho S.H."/>
        </authorList>
    </citation>
    <scope>NUCLEOTIDE SEQUENCE [LARGE SCALE GENOMIC DNA]</scope>
    <source>
        <strain evidence="2 3">SRCM101342</strain>
        <plasmid evidence="3">pap1342-3</plasmid>
    </source>
</reference>
<keyword evidence="1" id="KW-1133">Transmembrane helix</keyword>
<dbReference type="EMBL" id="CP021512">
    <property type="protein sequence ID" value="ARW49344.1"/>
    <property type="molecule type" value="Genomic_DNA"/>
</dbReference>
<keyword evidence="1" id="KW-0472">Membrane</keyword>
<evidence type="ECO:0000256" key="1">
    <source>
        <dbReference type="SAM" id="Phobius"/>
    </source>
</evidence>
<evidence type="ECO:0000313" key="2">
    <source>
        <dbReference type="EMBL" id="ARW49344.1"/>
    </source>
</evidence>
<sequence>MNGRDAAPAALGLSSHSYAPGLLCDLLASAHEGDHCTPCPLHVRLDVEQGVLGGLTLLAASLNRPCHDSHILVFPVGLLPFFLFVSAFPGGPLHCPGRPCWGAFAQHL</sequence>
<evidence type="ECO:0000313" key="3">
    <source>
        <dbReference type="Proteomes" id="UP000196205"/>
    </source>
</evidence>
<name>A0A1Y0YAB7_ACEPA</name>
<protein>
    <submittedName>
        <fullName evidence="2">Uncharacterized protein</fullName>
    </submittedName>
</protein>